<gene>
    <name evidence="2" type="ORF">H8S84_13590</name>
</gene>
<sequence>MKKLLWLLLLGFIFASCKDTVVQPDELVGNWQSEEIYANGKLQEDISKSTWLGIRKDKSYYKNYTAGNWSVDGKRLVLSPDGMSSTTLLDYKVVEHTKDRLTLEVVLTQRDYFMKFDGVDDNEQVTIVEKYRKR</sequence>
<evidence type="ECO:0000256" key="1">
    <source>
        <dbReference type="SAM" id="SignalP"/>
    </source>
</evidence>
<feature type="signal peptide" evidence="1">
    <location>
        <begin position="1"/>
        <end position="18"/>
    </location>
</feature>
<dbReference type="RefSeq" id="WP_187067906.1">
    <property type="nucleotide sequence ID" value="NZ_JACRVF010000004.1"/>
</dbReference>
<dbReference type="EMBL" id="JACRVF010000004">
    <property type="protein sequence ID" value="MBC5993874.1"/>
    <property type="molecule type" value="Genomic_DNA"/>
</dbReference>
<dbReference type="AlphaFoldDB" id="A0A923N800"/>
<keyword evidence="3" id="KW-1185">Reference proteome</keyword>
<feature type="chain" id="PRO_5036803689" description="Lipocalin-like domain-containing protein" evidence="1">
    <location>
        <begin position="19"/>
        <end position="134"/>
    </location>
</feature>
<name>A0A923N800_9BACT</name>
<accession>A0A923N800</accession>
<evidence type="ECO:0000313" key="3">
    <source>
        <dbReference type="Proteomes" id="UP000603640"/>
    </source>
</evidence>
<organism evidence="2 3">
    <name type="scientific">Pontibacter cellulosilyticus</name>
    <dbReference type="NCBI Taxonomy" id="1720253"/>
    <lineage>
        <taxon>Bacteria</taxon>
        <taxon>Pseudomonadati</taxon>
        <taxon>Bacteroidota</taxon>
        <taxon>Cytophagia</taxon>
        <taxon>Cytophagales</taxon>
        <taxon>Hymenobacteraceae</taxon>
        <taxon>Pontibacter</taxon>
    </lineage>
</organism>
<evidence type="ECO:0008006" key="4">
    <source>
        <dbReference type="Google" id="ProtNLM"/>
    </source>
</evidence>
<evidence type="ECO:0000313" key="2">
    <source>
        <dbReference type="EMBL" id="MBC5993874.1"/>
    </source>
</evidence>
<reference evidence="2" key="1">
    <citation type="submission" date="2020-08" db="EMBL/GenBank/DDBJ databases">
        <title>Pontibacter sp. SD6 16S ribosomal RNA gene Genome sequencing and assembly.</title>
        <authorList>
            <person name="Kang M."/>
        </authorList>
    </citation>
    <scope>NUCLEOTIDE SEQUENCE</scope>
    <source>
        <strain evidence="2">SD6</strain>
    </source>
</reference>
<protein>
    <recommendedName>
        <fullName evidence="4">Lipocalin-like domain-containing protein</fullName>
    </recommendedName>
</protein>
<proteinExistence type="predicted"/>
<dbReference type="PROSITE" id="PS51257">
    <property type="entry name" value="PROKAR_LIPOPROTEIN"/>
    <property type="match status" value="1"/>
</dbReference>
<keyword evidence="1" id="KW-0732">Signal</keyword>
<dbReference type="Proteomes" id="UP000603640">
    <property type="component" value="Unassembled WGS sequence"/>
</dbReference>
<comment type="caution">
    <text evidence="2">The sequence shown here is derived from an EMBL/GenBank/DDBJ whole genome shotgun (WGS) entry which is preliminary data.</text>
</comment>